<feature type="region of interest" description="Disordered" evidence="1">
    <location>
        <begin position="174"/>
        <end position="198"/>
    </location>
</feature>
<evidence type="ECO:0000313" key="2">
    <source>
        <dbReference type="EMBL" id="CAD2198104.1"/>
    </source>
</evidence>
<evidence type="ECO:0000256" key="1">
    <source>
        <dbReference type="SAM" id="MobiDB-lite"/>
    </source>
</evidence>
<comment type="caution">
    <text evidence="2">The sequence shown here is derived from an EMBL/GenBank/DDBJ whole genome shotgun (WGS) entry which is preliminary data.</text>
</comment>
<gene>
    <name evidence="2" type="ORF">MENT_LOCUS51391</name>
</gene>
<reference evidence="2 3" key="1">
    <citation type="submission" date="2020-08" db="EMBL/GenBank/DDBJ databases">
        <authorList>
            <person name="Koutsovoulos G."/>
            <person name="Danchin GJ E."/>
        </authorList>
    </citation>
    <scope>NUCLEOTIDE SEQUENCE [LARGE SCALE GENOMIC DNA]</scope>
</reference>
<accession>A0A6V7XFG9</accession>
<dbReference type="AlphaFoldDB" id="A0A6V7XFG9"/>
<name>A0A6V7XFG9_MELEN</name>
<evidence type="ECO:0000313" key="3">
    <source>
        <dbReference type="Proteomes" id="UP000580250"/>
    </source>
</evidence>
<sequence>MLIYNKEDPKIKTQVKPAGECDCPSCPDSKMVFFHPVAKITTGKDAGSSPINMQCSIMESFCVCDDKGVCWKLTNALAQLVINSHCDPTNLSVCHMYVRMNNIEPKTQTLESDNGQKITLDDQLMKIPGTNRNMYKPMISSATYYIKATSIKCLAEGETCAPIKCESICTSTPTTPTRQQPQQLPQLQQLKPSTKKPDDCTDVIPSMCVLPKMCKIEDNDNFFLKRLKKSYITNCCATCHAYNCLKEWI</sequence>
<dbReference type="Proteomes" id="UP000580250">
    <property type="component" value="Unassembled WGS sequence"/>
</dbReference>
<proteinExistence type="predicted"/>
<feature type="compositionally biased region" description="Low complexity" evidence="1">
    <location>
        <begin position="174"/>
        <end position="192"/>
    </location>
</feature>
<organism evidence="2 3">
    <name type="scientific">Meloidogyne enterolobii</name>
    <name type="common">Root-knot nematode worm</name>
    <name type="synonym">Meloidogyne mayaguensis</name>
    <dbReference type="NCBI Taxonomy" id="390850"/>
    <lineage>
        <taxon>Eukaryota</taxon>
        <taxon>Metazoa</taxon>
        <taxon>Ecdysozoa</taxon>
        <taxon>Nematoda</taxon>
        <taxon>Chromadorea</taxon>
        <taxon>Rhabditida</taxon>
        <taxon>Tylenchina</taxon>
        <taxon>Tylenchomorpha</taxon>
        <taxon>Tylenchoidea</taxon>
        <taxon>Meloidogynidae</taxon>
        <taxon>Meloidogyninae</taxon>
        <taxon>Meloidogyne</taxon>
    </lineage>
</organism>
<dbReference type="EMBL" id="CAJEWN010001520">
    <property type="protein sequence ID" value="CAD2198104.1"/>
    <property type="molecule type" value="Genomic_DNA"/>
</dbReference>
<protein>
    <submittedName>
        <fullName evidence="2">Uncharacterized protein</fullName>
    </submittedName>
</protein>